<dbReference type="SUPFAM" id="SSF52799">
    <property type="entry name" value="(Phosphotyrosine protein) phosphatases II"/>
    <property type="match status" value="1"/>
</dbReference>
<evidence type="ECO:0000256" key="1">
    <source>
        <dbReference type="SAM" id="Phobius"/>
    </source>
</evidence>
<feature type="domain" description="Tyrosine specific protein phosphatases" evidence="2">
    <location>
        <begin position="176"/>
        <end position="213"/>
    </location>
</feature>
<proteinExistence type="predicted"/>
<comment type="caution">
    <text evidence="3">The sequence shown here is derived from an EMBL/GenBank/DDBJ whole genome shotgun (WGS) entry which is preliminary data.</text>
</comment>
<gene>
    <name evidence="3" type="ORF">VSDG_01661</name>
</gene>
<evidence type="ECO:0000313" key="4">
    <source>
        <dbReference type="Proteomes" id="UP000284375"/>
    </source>
</evidence>
<dbReference type="OrthoDB" id="9988524at2759"/>
<dbReference type="Pfam" id="PF13350">
    <property type="entry name" value="Y_phosphatase3"/>
    <property type="match status" value="1"/>
</dbReference>
<feature type="transmembrane region" description="Helical" evidence="1">
    <location>
        <begin position="129"/>
        <end position="145"/>
    </location>
</feature>
<dbReference type="EMBL" id="LJZO01000004">
    <property type="protein sequence ID" value="ROW02661.1"/>
    <property type="molecule type" value="Genomic_DNA"/>
</dbReference>
<dbReference type="PANTHER" id="PTHR31126">
    <property type="entry name" value="TYROSINE-PROTEIN PHOSPHATASE"/>
    <property type="match status" value="1"/>
</dbReference>
<keyword evidence="1" id="KW-0472">Membrane</keyword>
<accession>A0A423WH46</accession>
<dbReference type="PANTHER" id="PTHR31126:SF10">
    <property type="entry name" value="PROTEIN PHOSPHATASE, PUTATIVE (AFU_ORTHOLOGUE AFUA_6G06650)-RELATED"/>
    <property type="match status" value="1"/>
</dbReference>
<protein>
    <recommendedName>
        <fullName evidence="2">Tyrosine specific protein phosphatases domain-containing protein</fullName>
    </recommendedName>
</protein>
<dbReference type="InterPro" id="IPR029021">
    <property type="entry name" value="Prot-tyrosine_phosphatase-like"/>
</dbReference>
<dbReference type="InterPro" id="IPR000387">
    <property type="entry name" value="Tyr_Pase_dom"/>
</dbReference>
<keyword evidence="1" id="KW-1133">Transmembrane helix</keyword>
<dbReference type="Proteomes" id="UP000284375">
    <property type="component" value="Unassembled WGS sequence"/>
</dbReference>
<dbReference type="AlphaFoldDB" id="A0A423WH46"/>
<evidence type="ECO:0000259" key="2">
    <source>
        <dbReference type="PROSITE" id="PS50056"/>
    </source>
</evidence>
<reference evidence="3 4" key="1">
    <citation type="submission" date="2015-09" db="EMBL/GenBank/DDBJ databases">
        <title>Host preference determinants of Valsa canker pathogens revealed by comparative genomics.</title>
        <authorList>
            <person name="Yin Z."/>
            <person name="Huang L."/>
        </authorList>
    </citation>
    <scope>NUCLEOTIDE SEQUENCE [LARGE SCALE GENOMIC DNA]</scope>
    <source>
        <strain evidence="3 4">YSFL</strain>
    </source>
</reference>
<sequence>MATPAPKPALYDGGFQALPNFRDVAVTVNTHTGRKLVRPGLLFRSARPDEATLPDRDRLRSHYNIRTVMDLRSKTEHLQAARKRNADSQVPALLQSNEALAQPVQIPGIEYREVRITGKGFEKYMLSQLGWWSFIKLIVFYIIGLRMKAVSILGREVMQPRGLIGLGCDTLDASGDEVAAGLRSLLEPRGLPMLIHCTQGKDRTGIMVVLVLLVCGVPVGAIQHDYHLTDEKLQSEQEGRLREIREMGLGDDWAKTAPGFVEGVVRHLEDRYGGVEAYLDGIGFGDEERIKLRQKLAY</sequence>
<name>A0A423WH46_CYTCH</name>
<dbReference type="Gene3D" id="3.90.190.10">
    <property type="entry name" value="Protein tyrosine phosphatase superfamily"/>
    <property type="match status" value="1"/>
</dbReference>
<dbReference type="InterPro" id="IPR026893">
    <property type="entry name" value="Tyr/Ser_Pase_IphP-type"/>
</dbReference>
<dbReference type="STRING" id="252740.A0A423WH46"/>
<organism evidence="3 4">
    <name type="scientific">Cytospora chrysosperma</name>
    <name type="common">Cytospora canker fungus</name>
    <name type="synonym">Sphaeria chrysosperma</name>
    <dbReference type="NCBI Taxonomy" id="252740"/>
    <lineage>
        <taxon>Eukaryota</taxon>
        <taxon>Fungi</taxon>
        <taxon>Dikarya</taxon>
        <taxon>Ascomycota</taxon>
        <taxon>Pezizomycotina</taxon>
        <taxon>Sordariomycetes</taxon>
        <taxon>Sordariomycetidae</taxon>
        <taxon>Diaporthales</taxon>
        <taxon>Cytosporaceae</taxon>
        <taxon>Cytospora</taxon>
    </lineage>
</organism>
<dbReference type="GO" id="GO:0004721">
    <property type="term" value="F:phosphoprotein phosphatase activity"/>
    <property type="evidence" value="ECO:0007669"/>
    <property type="project" value="InterPro"/>
</dbReference>
<dbReference type="InterPro" id="IPR016130">
    <property type="entry name" value="Tyr_Pase_AS"/>
</dbReference>
<keyword evidence="4" id="KW-1185">Reference proteome</keyword>
<dbReference type="PROSITE" id="PS00383">
    <property type="entry name" value="TYR_PHOSPHATASE_1"/>
    <property type="match status" value="1"/>
</dbReference>
<dbReference type="PROSITE" id="PS50056">
    <property type="entry name" value="TYR_PHOSPHATASE_2"/>
    <property type="match status" value="1"/>
</dbReference>
<keyword evidence="1" id="KW-0812">Transmembrane</keyword>
<evidence type="ECO:0000313" key="3">
    <source>
        <dbReference type="EMBL" id="ROW02661.1"/>
    </source>
</evidence>